<dbReference type="OrthoDB" id="9791166at2"/>
<dbReference type="PANTHER" id="PTHR34219">
    <property type="entry name" value="IRON-REGULATED INNER MEMBRANE PROTEIN-RELATED"/>
    <property type="match status" value="1"/>
</dbReference>
<organism evidence="2 3">
    <name type="scientific">Pseudomonas syringae</name>
    <dbReference type="NCBI Taxonomy" id="317"/>
    <lineage>
        <taxon>Bacteria</taxon>
        <taxon>Pseudomonadati</taxon>
        <taxon>Pseudomonadota</taxon>
        <taxon>Gammaproteobacteria</taxon>
        <taxon>Pseudomonadales</taxon>
        <taxon>Pseudomonadaceae</taxon>
        <taxon>Pseudomonas</taxon>
    </lineage>
</organism>
<dbReference type="Pfam" id="PF03929">
    <property type="entry name" value="PepSY_TM"/>
    <property type="match status" value="1"/>
</dbReference>
<name>A0A085VGG9_PSESX</name>
<keyword evidence="1" id="KW-0472">Membrane</keyword>
<dbReference type="Proteomes" id="UP000028631">
    <property type="component" value="Unassembled WGS sequence"/>
</dbReference>
<dbReference type="PANTHER" id="PTHR34219:SF1">
    <property type="entry name" value="PEPSY DOMAIN-CONTAINING PROTEIN"/>
    <property type="match status" value="1"/>
</dbReference>
<evidence type="ECO:0000313" key="2">
    <source>
        <dbReference type="EMBL" id="KFE54532.1"/>
    </source>
</evidence>
<dbReference type="InterPro" id="IPR005625">
    <property type="entry name" value="PepSY-ass_TM"/>
</dbReference>
<dbReference type="PATRIC" id="fig|317.175.peg.3249"/>
<feature type="transmembrane region" description="Helical" evidence="1">
    <location>
        <begin position="369"/>
        <end position="389"/>
    </location>
</feature>
<protein>
    <submittedName>
        <fullName evidence="2">Membrane protein</fullName>
    </submittedName>
</protein>
<evidence type="ECO:0000313" key="3">
    <source>
        <dbReference type="Proteomes" id="UP000028631"/>
    </source>
</evidence>
<feature type="transmembrane region" description="Helical" evidence="1">
    <location>
        <begin position="24"/>
        <end position="49"/>
    </location>
</feature>
<keyword evidence="3" id="KW-1185">Reference proteome</keyword>
<evidence type="ECO:0000256" key="1">
    <source>
        <dbReference type="SAM" id="Phobius"/>
    </source>
</evidence>
<accession>A0A085VGG9</accession>
<keyword evidence="1" id="KW-1133">Transmembrane helix</keyword>
<dbReference type="RefSeq" id="WP_032629459.1">
    <property type="nucleotide sequence ID" value="NZ_JPQU01000043.1"/>
</dbReference>
<dbReference type="EMBL" id="JPQU01000043">
    <property type="protein sequence ID" value="KFE54532.1"/>
    <property type="molecule type" value="Genomic_DNA"/>
</dbReference>
<feature type="transmembrane region" description="Helical" evidence="1">
    <location>
        <begin position="204"/>
        <end position="224"/>
    </location>
</feature>
<reference evidence="2 3" key="1">
    <citation type="submission" date="2014-07" db="EMBL/GenBank/DDBJ databases">
        <title>Draft Genome Sequences of Environmental Pseudomonas syringae strains.</title>
        <authorList>
            <person name="Baltrus D.A."/>
            <person name="Berge O."/>
            <person name="Morris C."/>
        </authorList>
    </citation>
    <scope>NUCLEOTIDE SEQUENCE [LARGE SCALE GENOMIC DNA]</scope>
    <source>
        <strain evidence="2 3">GAW0119</strain>
    </source>
</reference>
<gene>
    <name evidence="2" type="ORF">IV01_15600</name>
</gene>
<sequence>MSASSSNPALLPSSGPFVALLKRLHFYIGLFIGPFLLVAALSGVVYALTPQIESSLYARALHTETRGPALSLQAQVLRAVQQVGPGLSVAAVRPAPTPGDTTRVMFSDPDFGASEHRALFIDPVSGEIRGDMKVYGTSGVLPLRTWIDQFHRGLLLGDIGRIYSELAASWLWVAATGGLVLWAVRRRRQNRVSGSVRRWHATAGLWLLLGLLFFSATGLTWSQYAGDNIGVLRAYYGWSTPSVSTALGKSAAMQMPIDEHAEHHMHVAPTAQTSVLDPALFDSVLARARAEDISADKVEIRPSKTSDKAWVVSEIDRRWPTQVDAVSIDPQTLEVVDKVRFSEYSLPAKLTRWGIDAHMGVLFGLANQLVLVVFASGLAAMVIMGYLMWWRRRPTLSLGRAHQATLLSTWRSLNLGAQFSVILVALLVGIALPVLGWSLLGFLLLDAFLCFRRASIILVEGNA</sequence>
<proteinExistence type="predicted"/>
<keyword evidence="1" id="KW-0812">Transmembrane</keyword>
<comment type="caution">
    <text evidence="2">The sequence shown here is derived from an EMBL/GenBank/DDBJ whole genome shotgun (WGS) entry which is preliminary data.</text>
</comment>
<feature type="transmembrane region" description="Helical" evidence="1">
    <location>
        <begin position="419"/>
        <end position="445"/>
    </location>
</feature>
<feature type="transmembrane region" description="Helical" evidence="1">
    <location>
        <begin position="162"/>
        <end position="184"/>
    </location>
</feature>
<dbReference type="AlphaFoldDB" id="A0A085VGG9"/>